<keyword evidence="1" id="KW-1133">Transmembrane helix</keyword>
<evidence type="ECO:0000256" key="1">
    <source>
        <dbReference type="SAM" id="Phobius"/>
    </source>
</evidence>
<dbReference type="EMBL" id="BARS01033566">
    <property type="protein sequence ID" value="GAG26937.1"/>
    <property type="molecule type" value="Genomic_DNA"/>
</dbReference>
<accession>X0WUR4</accession>
<reference evidence="2" key="1">
    <citation type="journal article" date="2014" name="Front. Microbiol.">
        <title>High frequency of phylogenetically diverse reductive dehalogenase-homologous genes in deep subseafloor sedimentary metagenomes.</title>
        <authorList>
            <person name="Kawai M."/>
            <person name="Futagami T."/>
            <person name="Toyoda A."/>
            <person name="Takaki Y."/>
            <person name="Nishi S."/>
            <person name="Hori S."/>
            <person name="Arai W."/>
            <person name="Tsubouchi T."/>
            <person name="Morono Y."/>
            <person name="Uchiyama I."/>
            <person name="Ito T."/>
            <person name="Fujiyama A."/>
            <person name="Inagaki F."/>
            <person name="Takami H."/>
        </authorList>
    </citation>
    <scope>NUCLEOTIDE SEQUENCE</scope>
    <source>
        <strain evidence="2">Expedition CK06-06</strain>
    </source>
</reference>
<name>X0WUR4_9ZZZZ</name>
<keyword evidence="1" id="KW-0472">Membrane</keyword>
<proteinExistence type="predicted"/>
<dbReference type="AlphaFoldDB" id="X0WUR4"/>
<gene>
    <name evidence="2" type="ORF">S01H1_51962</name>
</gene>
<feature type="transmembrane region" description="Helical" evidence="1">
    <location>
        <begin position="12"/>
        <end position="33"/>
    </location>
</feature>
<protein>
    <submittedName>
        <fullName evidence="2">Uncharacterized protein</fullName>
    </submittedName>
</protein>
<keyword evidence="1" id="KW-0812">Transmembrane</keyword>
<organism evidence="2">
    <name type="scientific">marine sediment metagenome</name>
    <dbReference type="NCBI Taxonomy" id="412755"/>
    <lineage>
        <taxon>unclassified sequences</taxon>
        <taxon>metagenomes</taxon>
        <taxon>ecological metagenomes</taxon>
    </lineage>
</organism>
<evidence type="ECO:0000313" key="2">
    <source>
        <dbReference type="EMBL" id="GAG26937.1"/>
    </source>
</evidence>
<sequence length="43" mass="5132">MFDYYFCYDTPYPGLCLTAIKFVVFVIVTYIIYKLVSPRIKAR</sequence>
<comment type="caution">
    <text evidence="2">The sequence shown here is derived from an EMBL/GenBank/DDBJ whole genome shotgun (WGS) entry which is preliminary data.</text>
</comment>